<reference evidence="2" key="1">
    <citation type="journal article" date="2019" name="Curr. Biol.">
        <title>Genome Sequence of Striga asiatica Provides Insight into the Evolution of Plant Parasitism.</title>
        <authorList>
            <person name="Yoshida S."/>
            <person name="Kim S."/>
            <person name="Wafula E.K."/>
            <person name="Tanskanen J."/>
            <person name="Kim Y.M."/>
            <person name="Honaas L."/>
            <person name="Yang Z."/>
            <person name="Spallek T."/>
            <person name="Conn C.E."/>
            <person name="Ichihashi Y."/>
            <person name="Cheong K."/>
            <person name="Cui S."/>
            <person name="Der J.P."/>
            <person name="Gundlach H."/>
            <person name="Jiao Y."/>
            <person name="Hori C."/>
            <person name="Ishida J.K."/>
            <person name="Kasahara H."/>
            <person name="Kiba T."/>
            <person name="Kim M.S."/>
            <person name="Koo N."/>
            <person name="Laohavisit A."/>
            <person name="Lee Y.H."/>
            <person name="Lumba S."/>
            <person name="McCourt P."/>
            <person name="Mortimer J.C."/>
            <person name="Mutuku J.M."/>
            <person name="Nomura T."/>
            <person name="Sasaki-Sekimoto Y."/>
            <person name="Seto Y."/>
            <person name="Wang Y."/>
            <person name="Wakatake T."/>
            <person name="Sakakibara H."/>
            <person name="Demura T."/>
            <person name="Yamaguchi S."/>
            <person name="Yoneyama K."/>
            <person name="Manabe R.I."/>
            <person name="Nelson D.C."/>
            <person name="Schulman A.H."/>
            <person name="Timko M.P."/>
            <person name="dePamphilis C.W."/>
            <person name="Choi D."/>
            <person name="Shirasu K."/>
        </authorList>
    </citation>
    <scope>NUCLEOTIDE SEQUENCE [LARGE SCALE GENOMIC DNA]</scope>
    <source>
        <strain evidence="2">cv. UVA1</strain>
    </source>
</reference>
<proteinExistence type="predicted"/>
<dbReference type="EMBL" id="BKCP01007804">
    <property type="protein sequence ID" value="GER47269.1"/>
    <property type="molecule type" value="Genomic_DNA"/>
</dbReference>
<accession>A0A5A7QQC0</accession>
<gene>
    <name evidence="1" type="ORF">STAS_24359</name>
</gene>
<evidence type="ECO:0000313" key="1">
    <source>
        <dbReference type="EMBL" id="GER47269.1"/>
    </source>
</evidence>
<sequence length="228" mass="25529">MDRETSSSAQQKTGNEYLTRIEIFPRSTTSLAPDTTQYPGASCGPRIISVTSTNLSSFEACAGAGGPPGYTAELTFTSAGKGCFFWFWGDVKWVLMSVEMRPDLRVRPGDPSHSGYLTATAPATVEKRRRRKSTFLKPCSPTCSWAPVTMERSSSDSTGAVHTWEKLFHCTFSKYLRSWGWAGGQRQSASWKIEGREERCWRWIARRLPRLPSRYNRIPVTGRLPAST</sequence>
<organism evidence="1 2">
    <name type="scientific">Striga asiatica</name>
    <name type="common">Asiatic witchweed</name>
    <name type="synonym">Buchnera asiatica</name>
    <dbReference type="NCBI Taxonomy" id="4170"/>
    <lineage>
        <taxon>Eukaryota</taxon>
        <taxon>Viridiplantae</taxon>
        <taxon>Streptophyta</taxon>
        <taxon>Embryophyta</taxon>
        <taxon>Tracheophyta</taxon>
        <taxon>Spermatophyta</taxon>
        <taxon>Magnoliopsida</taxon>
        <taxon>eudicotyledons</taxon>
        <taxon>Gunneridae</taxon>
        <taxon>Pentapetalae</taxon>
        <taxon>asterids</taxon>
        <taxon>lamiids</taxon>
        <taxon>Lamiales</taxon>
        <taxon>Orobanchaceae</taxon>
        <taxon>Buchnereae</taxon>
        <taxon>Striga</taxon>
    </lineage>
</organism>
<name>A0A5A7QQC0_STRAF</name>
<comment type="caution">
    <text evidence="1">The sequence shown here is derived from an EMBL/GenBank/DDBJ whole genome shotgun (WGS) entry which is preliminary data.</text>
</comment>
<dbReference type="Proteomes" id="UP000325081">
    <property type="component" value="Unassembled WGS sequence"/>
</dbReference>
<dbReference type="AlphaFoldDB" id="A0A5A7QQC0"/>
<evidence type="ECO:0000313" key="2">
    <source>
        <dbReference type="Proteomes" id="UP000325081"/>
    </source>
</evidence>
<keyword evidence="2" id="KW-1185">Reference proteome</keyword>
<protein>
    <submittedName>
        <fullName evidence="1">Pathogenesis-related thaumatin superfamily protein</fullName>
    </submittedName>
</protein>